<proteinExistence type="predicted"/>
<name>A0A2S6NGB5_9HYPH</name>
<dbReference type="EMBL" id="NHSJ01000014">
    <property type="protein sequence ID" value="PPQ33651.1"/>
    <property type="molecule type" value="Genomic_DNA"/>
</dbReference>
<keyword evidence="2" id="KW-1185">Reference proteome</keyword>
<accession>A0A2S6NGB5</accession>
<protein>
    <submittedName>
        <fullName evidence="1">Uncharacterized protein</fullName>
    </submittedName>
</protein>
<evidence type="ECO:0000313" key="1">
    <source>
        <dbReference type="EMBL" id="PPQ33651.1"/>
    </source>
</evidence>
<dbReference type="AlphaFoldDB" id="A0A2S6NGB5"/>
<reference evidence="1 2" key="1">
    <citation type="journal article" date="2018" name="Arch. Microbiol.">
        <title>New insights into the metabolic potential of the phototrophic purple bacterium Rhodopila globiformis DSM 161(T) from its draft genome sequence and evidence for a vanadium-dependent nitrogenase.</title>
        <authorList>
            <person name="Imhoff J.F."/>
            <person name="Rahn T."/>
            <person name="Kunzel S."/>
            <person name="Neulinger S.C."/>
        </authorList>
    </citation>
    <scope>NUCLEOTIDE SEQUENCE [LARGE SCALE GENOMIC DNA]</scope>
    <source>
        <strain evidence="1 2">DSM 16996</strain>
    </source>
</reference>
<gene>
    <name evidence="1" type="ORF">CCR94_00945</name>
</gene>
<organism evidence="1 2">
    <name type="scientific">Rhodoblastus sphagnicola</name>
    <dbReference type="NCBI Taxonomy" id="333368"/>
    <lineage>
        <taxon>Bacteria</taxon>
        <taxon>Pseudomonadati</taxon>
        <taxon>Pseudomonadota</taxon>
        <taxon>Alphaproteobacteria</taxon>
        <taxon>Hyphomicrobiales</taxon>
        <taxon>Rhodoblastaceae</taxon>
        <taxon>Rhodoblastus</taxon>
    </lineage>
</organism>
<evidence type="ECO:0000313" key="2">
    <source>
        <dbReference type="Proteomes" id="UP000239089"/>
    </source>
</evidence>
<comment type="caution">
    <text evidence="1">The sequence shown here is derived from an EMBL/GenBank/DDBJ whole genome shotgun (WGS) entry which is preliminary data.</text>
</comment>
<sequence>MRSSESSSSGGGMDGWSAVLALPDEAHRRLACGVSRQNVLRFWEALRFTVQWGLHELQFEECREFCMGEHGGEPAWCGNLRGFGGEFIGVDIGEFEAPDVARLN</sequence>
<dbReference type="Proteomes" id="UP000239089">
    <property type="component" value="Unassembled WGS sequence"/>
</dbReference>